<gene>
    <name evidence="2" type="ORF">P691DRAFT_843395</name>
</gene>
<dbReference type="EMBL" id="MU151095">
    <property type="protein sequence ID" value="KAF9450874.1"/>
    <property type="molecule type" value="Genomic_DNA"/>
</dbReference>
<sequence>MLCSITKSARVYPRCYTLKNLKISDAQPLAGGGFADIYKVSYKKEIMCVKVFRLFKKEDQTQALVDSVKEMLLWANASHDNVLPFYGIYRDEAAGRPCLVSPWMENGNLHEYLKRHPDAPRALLVQDVAEGLHYLHQASIVHGDLKAQNILVSDDGRALIADFGLSTVAMTTRRASPNTVAGCTTRFTALEIVLNKDGRVKPTKASDIWSFGCLCLEAFTGKTPYYRCRTDVQVVMALQKEEKPDQPRDGDDICGTLEGWISDMMKGCWATDPKERPSCEKIRNTLVTNGNQPDVRPKTPIRAKDKPVFRRDMEDQLGMEPDYRRVEELIRDVSAEPSSFAPMQLMRTARAVIVSW</sequence>
<evidence type="ECO:0000259" key="1">
    <source>
        <dbReference type="PROSITE" id="PS50011"/>
    </source>
</evidence>
<dbReference type="Pfam" id="PF07714">
    <property type="entry name" value="PK_Tyr_Ser-Thr"/>
    <property type="match status" value="1"/>
</dbReference>
<dbReference type="Proteomes" id="UP000807342">
    <property type="component" value="Unassembled WGS sequence"/>
</dbReference>
<evidence type="ECO:0000313" key="2">
    <source>
        <dbReference type="EMBL" id="KAF9450874.1"/>
    </source>
</evidence>
<dbReference type="PROSITE" id="PS50011">
    <property type="entry name" value="PROTEIN_KINASE_DOM"/>
    <property type="match status" value="1"/>
</dbReference>
<accession>A0A9P5XH58</accession>
<keyword evidence="2" id="KW-0808">Transferase</keyword>
<dbReference type="InterPro" id="IPR001245">
    <property type="entry name" value="Ser-Thr/Tyr_kinase_cat_dom"/>
</dbReference>
<keyword evidence="2" id="KW-0418">Kinase</keyword>
<dbReference type="InterPro" id="IPR008271">
    <property type="entry name" value="Ser/Thr_kinase_AS"/>
</dbReference>
<dbReference type="AlphaFoldDB" id="A0A9P5XH58"/>
<evidence type="ECO:0000313" key="3">
    <source>
        <dbReference type="Proteomes" id="UP000807342"/>
    </source>
</evidence>
<dbReference type="InterPro" id="IPR000719">
    <property type="entry name" value="Prot_kinase_dom"/>
</dbReference>
<keyword evidence="3" id="KW-1185">Reference proteome</keyword>
<name>A0A9P5XH58_9AGAR</name>
<dbReference type="PANTHER" id="PTHR44329">
    <property type="entry name" value="SERINE/THREONINE-PROTEIN KINASE TNNI3K-RELATED"/>
    <property type="match status" value="1"/>
</dbReference>
<feature type="domain" description="Protein kinase" evidence="1">
    <location>
        <begin position="23"/>
        <end position="287"/>
    </location>
</feature>
<dbReference type="GO" id="GO:0005524">
    <property type="term" value="F:ATP binding"/>
    <property type="evidence" value="ECO:0007669"/>
    <property type="project" value="InterPro"/>
</dbReference>
<dbReference type="Gene3D" id="1.10.510.10">
    <property type="entry name" value="Transferase(Phosphotransferase) domain 1"/>
    <property type="match status" value="1"/>
</dbReference>
<dbReference type="OrthoDB" id="8954335at2759"/>
<dbReference type="InterPro" id="IPR011009">
    <property type="entry name" value="Kinase-like_dom_sf"/>
</dbReference>
<dbReference type="PRINTS" id="PR00109">
    <property type="entry name" value="TYRKINASE"/>
</dbReference>
<proteinExistence type="predicted"/>
<dbReference type="SMART" id="SM00220">
    <property type="entry name" value="S_TKc"/>
    <property type="match status" value="1"/>
</dbReference>
<organism evidence="2 3">
    <name type="scientific">Macrolepiota fuliginosa MF-IS2</name>
    <dbReference type="NCBI Taxonomy" id="1400762"/>
    <lineage>
        <taxon>Eukaryota</taxon>
        <taxon>Fungi</taxon>
        <taxon>Dikarya</taxon>
        <taxon>Basidiomycota</taxon>
        <taxon>Agaricomycotina</taxon>
        <taxon>Agaricomycetes</taxon>
        <taxon>Agaricomycetidae</taxon>
        <taxon>Agaricales</taxon>
        <taxon>Agaricineae</taxon>
        <taxon>Agaricaceae</taxon>
        <taxon>Macrolepiota</taxon>
    </lineage>
</organism>
<comment type="caution">
    <text evidence="2">The sequence shown here is derived from an EMBL/GenBank/DDBJ whole genome shotgun (WGS) entry which is preliminary data.</text>
</comment>
<protein>
    <submittedName>
        <fullName evidence="2">Kinase-like protein</fullName>
    </submittedName>
</protein>
<dbReference type="GO" id="GO:0004674">
    <property type="term" value="F:protein serine/threonine kinase activity"/>
    <property type="evidence" value="ECO:0007669"/>
    <property type="project" value="TreeGrafter"/>
</dbReference>
<reference evidence="2" key="1">
    <citation type="submission" date="2020-11" db="EMBL/GenBank/DDBJ databases">
        <authorList>
            <consortium name="DOE Joint Genome Institute"/>
            <person name="Ahrendt S."/>
            <person name="Riley R."/>
            <person name="Andreopoulos W."/>
            <person name="Labutti K."/>
            <person name="Pangilinan J."/>
            <person name="Ruiz-Duenas F.J."/>
            <person name="Barrasa J.M."/>
            <person name="Sanchez-Garcia M."/>
            <person name="Camarero S."/>
            <person name="Miyauchi S."/>
            <person name="Serrano A."/>
            <person name="Linde D."/>
            <person name="Babiker R."/>
            <person name="Drula E."/>
            <person name="Ayuso-Fernandez I."/>
            <person name="Pacheco R."/>
            <person name="Padilla G."/>
            <person name="Ferreira P."/>
            <person name="Barriuso J."/>
            <person name="Kellner H."/>
            <person name="Castanera R."/>
            <person name="Alfaro M."/>
            <person name="Ramirez L."/>
            <person name="Pisabarro A.G."/>
            <person name="Kuo A."/>
            <person name="Tritt A."/>
            <person name="Lipzen A."/>
            <person name="He G."/>
            <person name="Yan M."/>
            <person name="Ng V."/>
            <person name="Cullen D."/>
            <person name="Martin F."/>
            <person name="Rosso M.-N."/>
            <person name="Henrissat B."/>
            <person name="Hibbett D."/>
            <person name="Martinez A.T."/>
            <person name="Grigoriev I.V."/>
        </authorList>
    </citation>
    <scope>NUCLEOTIDE SEQUENCE</scope>
    <source>
        <strain evidence="2">MF-IS2</strain>
    </source>
</reference>
<dbReference type="PROSITE" id="PS00108">
    <property type="entry name" value="PROTEIN_KINASE_ST"/>
    <property type="match status" value="1"/>
</dbReference>
<dbReference type="InterPro" id="IPR051681">
    <property type="entry name" value="Ser/Thr_Kinases-Pseudokinases"/>
</dbReference>
<dbReference type="SUPFAM" id="SSF56112">
    <property type="entry name" value="Protein kinase-like (PK-like)"/>
    <property type="match status" value="1"/>
</dbReference>